<protein>
    <recommendedName>
        <fullName evidence="2">MPN domain-containing protein</fullName>
    </recommendedName>
</protein>
<evidence type="ECO:0000259" key="2">
    <source>
        <dbReference type="PROSITE" id="PS50249"/>
    </source>
</evidence>
<dbReference type="Proteomes" id="UP000006757">
    <property type="component" value="Unassembled WGS sequence"/>
</dbReference>
<dbReference type="HOGENOM" id="CLU_087337_0_0_1"/>
<feature type="domain" description="MPN" evidence="2">
    <location>
        <begin position="3"/>
        <end position="128"/>
    </location>
</feature>
<dbReference type="PANTHER" id="PTHR12941:SF10">
    <property type="entry name" value="ER MEMBRANE PROTEIN COMPLEX SUBUNIT 8_9 HOMOLOG"/>
    <property type="match status" value="1"/>
</dbReference>
<dbReference type="STRING" id="1220162.K1VQ85"/>
<comment type="caution">
    <text evidence="3">The sequence shown here is derived from an EMBL/GenBank/DDBJ whole genome shotgun (WGS) entry which is preliminary data.</text>
</comment>
<reference evidence="3 4" key="1">
    <citation type="journal article" date="2012" name="Eukaryot. Cell">
        <title>Genome sequence of the Trichosporon asahii environmental strain CBS 8904.</title>
        <authorList>
            <person name="Yang R.Y."/>
            <person name="Li H.T."/>
            <person name="Zhu H."/>
            <person name="Zhou G.P."/>
            <person name="Wang M."/>
            <person name="Wang L."/>
        </authorList>
    </citation>
    <scope>NUCLEOTIDE SEQUENCE [LARGE SCALE GENOMIC DNA]</scope>
    <source>
        <strain evidence="3 4">CBS 8904</strain>
    </source>
</reference>
<dbReference type="OMA" id="CLSDCVP"/>
<comment type="similarity">
    <text evidence="1">Belongs to the EMC8/EMC9 family.</text>
</comment>
<proteinExistence type="inferred from homology"/>
<evidence type="ECO:0000313" key="4">
    <source>
        <dbReference type="Proteomes" id="UP000006757"/>
    </source>
</evidence>
<dbReference type="OrthoDB" id="194468at2759"/>
<accession>K1VQ85</accession>
<dbReference type="AlphaFoldDB" id="K1VQ85"/>
<dbReference type="InParanoid" id="K1VQ85"/>
<dbReference type="InterPro" id="IPR005366">
    <property type="entry name" value="EMC8/9"/>
</dbReference>
<dbReference type="eggNOG" id="KOG3289">
    <property type="taxonomic scope" value="Eukaryota"/>
</dbReference>
<organism evidence="3 4">
    <name type="scientific">Trichosporon asahii var. asahii (strain CBS 8904)</name>
    <name type="common">Yeast</name>
    <dbReference type="NCBI Taxonomy" id="1220162"/>
    <lineage>
        <taxon>Eukaryota</taxon>
        <taxon>Fungi</taxon>
        <taxon>Dikarya</taxon>
        <taxon>Basidiomycota</taxon>
        <taxon>Agaricomycotina</taxon>
        <taxon>Tremellomycetes</taxon>
        <taxon>Trichosporonales</taxon>
        <taxon>Trichosporonaceae</taxon>
        <taxon>Trichosporon</taxon>
    </lineage>
</organism>
<gene>
    <name evidence="3" type="ORF">A1Q2_03001</name>
</gene>
<dbReference type="PROSITE" id="PS50249">
    <property type="entry name" value="MPN"/>
    <property type="match status" value="1"/>
</dbReference>
<evidence type="ECO:0000256" key="1">
    <source>
        <dbReference type="ARBA" id="ARBA00007461"/>
    </source>
</evidence>
<dbReference type="InterPro" id="IPR037518">
    <property type="entry name" value="MPN"/>
</dbReference>
<dbReference type="Pfam" id="PF03665">
    <property type="entry name" value="UPF0172"/>
    <property type="match status" value="1"/>
</dbReference>
<keyword evidence="4" id="KW-1185">Reference proteome</keyword>
<dbReference type="PANTHER" id="PTHR12941">
    <property type="entry name" value="ER MEMBRANE PROTEIN COMPLEX"/>
    <property type="match status" value="1"/>
</dbReference>
<evidence type="ECO:0000313" key="3">
    <source>
        <dbReference type="EMBL" id="EKD02771.1"/>
    </source>
</evidence>
<sequence length="175" mass="18813">MSVTLSASAYTLPLLHAARHPASTVLGLLLARGAEIVEALPILHRYASLSLTIDTALRFVRAHAKDNGLTIAGVYIANEDGSTKVPRVAERLLETIRKENPSTIGLVLDNSKLGTSEPIYVSAAQVTFPSQAECEKAIQAVKKGGAHKSLVDFDDYMDDSNSDWPENMQAKKALA</sequence>
<name>K1VQ85_TRIAC</name>
<dbReference type="GO" id="GO:0072546">
    <property type="term" value="C:EMC complex"/>
    <property type="evidence" value="ECO:0007669"/>
    <property type="project" value="InterPro"/>
</dbReference>
<dbReference type="EMBL" id="AMBO01000277">
    <property type="protein sequence ID" value="EKD02771.1"/>
    <property type="molecule type" value="Genomic_DNA"/>
</dbReference>